<evidence type="ECO:0000313" key="2">
    <source>
        <dbReference type="EMBL" id="KIO08904.1"/>
    </source>
</evidence>
<dbReference type="EMBL" id="KN831956">
    <property type="protein sequence ID" value="KIO08904.1"/>
    <property type="molecule type" value="Genomic_DNA"/>
</dbReference>
<evidence type="ECO:0000256" key="1">
    <source>
        <dbReference type="SAM" id="MobiDB-lite"/>
    </source>
</evidence>
<organism evidence="2 3">
    <name type="scientific">Pisolithus tinctorius Marx 270</name>
    <dbReference type="NCBI Taxonomy" id="870435"/>
    <lineage>
        <taxon>Eukaryota</taxon>
        <taxon>Fungi</taxon>
        <taxon>Dikarya</taxon>
        <taxon>Basidiomycota</taxon>
        <taxon>Agaricomycotina</taxon>
        <taxon>Agaricomycetes</taxon>
        <taxon>Agaricomycetidae</taxon>
        <taxon>Boletales</taxon>
        <taxon>Sclerodermatineae</taxon>
        <taxon>Pisolithaceae</taxon>
        <taxon>Pisolithus</taxon>
    </lineage>
</organism>
<reference evidence="2 3" key="1">
    <citation type="submission" date="2014-04" db="EMBL/GenBank/DDBJ databases">
        <authorList>
            <consortium name="DOE Joint Genome Institute"/>
            <person name="Kuo A."/>
            <person name="Kohler A."/>
            <person name="Costa M.D."/>
            <person name="Nagy L.G."/>
            <person name="Floudas D."/>
            <person name="Copeland A."/>
            <person name="Barry K.W."/>
            <person name="Cichocki N."/>
            <person name="Veneault-Fourrey C."/>
            <person name="LaButti K."/>
            <person name="Lindquist E.A."/>
            <person name="Lipzen A."/>
            <person name="Lundell T."/>
            <person name="Morin E."/>
            <person name="Murat C."/>
            <person name="Sun H."/>
            <person name="Tunlid A."/>
            <person name="Henrissat B."/>
            <person name="Grigoriev I.V."/>
            <person name="Hibbett D.S."/>
            <person name="Martin F."/>
            <person name="Nordberg H.P."/>
            <person name="Cantor M.N."/>
            <person name="Hua S.X."/>
        </authorList>
    </citation>
    <scope>NUCLEOTIDE SEQUENCE [LARGE SCALE GENOMIC DNA]</scope>
    <source>
        <strain evidence="2 3">Marx 270</strain>
    </source>
</reference>
<protein>
    <submittedName>
        <fullName evidence="2">Uncharacterized protein</fullName>
    </submittedName>
</protein>
<sequence length="93" mass="10777">MSSQHQAKTPQPTPGHSCDYSQVAADDLVILTDNLMDTKREKAAEKAQRKVECKAKHEEAKRWKAEEERLEAEQRQREEEEAWRKKAVEEEAA</sequence>
<proteinExistence type="predicted"/>
<accession>A0A0C3PKX1</accession>
<name>A0A0C3PKX1_PISTI</name>
<feature type="region of interest" description="Disordered" evidence="1">
    <location>
        <begin position="54"/>
        <end position="93"/>
    </location>
</feature>
<gene>
    <name evidence="2" type="ORF">M404DRAFT_22718</name>
</gene>
<feature type="compositionally biased region" description="Polar residues" evidence="1">
    <location>
        <begin position="1"/>
        <end position="10"/>
    </location>
</feature>
<dbReference type="AlphaFoldDB" id="A0A0C3PKX1"/>
<dbReference type="HOGENOM" id="CLU_062064_3_0_1"/>
<dbReference type="Proteomes" id="UP000054217">
    <property type="component" value="Unassembled WGS sequence"/>
</dbReference>
<reference evidence="3" key="2">
    <citation type="submission" date="2015-01" db="EMBL/GenBank/DDBJ databases">
        <title>Evolutionary Origins and Diversification of the Mycorrhizal Mutualists.</title>
        <authorList>
            <consortium name="DOE Joint Genome Institute"/>
            <consortium name="Mycorrhizal Genomics Consortium"/>
            <person name="Kohler A."/>
            <person name="Kuo A."/>
            <person name="Nagy L.G."/>
            <person name="Floudas D."/>
            <person name="Copeland A."/>
            <person name="Barry K.W."/>
            <person name="Cichocki N."/>
            <person name="Veneault-Fourrey C."/>
            <person name="LaButti K."/>
            <person name="Lindquist E.A."/>
            <person name="Lipzen A."/>
            <person name="Lundell T."/>
            <person name="Morin E."/>
            <person name="Murat C."/>
            <person name="Riley R."/>
            <person name="Ohm R."/>
            <person name="Sun H."/>
            <person name="Tunlid A."/>
            <person name="Henrissat B."/>
            <person name="Grigoriev I.V."/>
            <person name="Hibbett D.S."/>
            <person name="Martin F."/>
        </authorList>
    </citation>
    <scope>NUCLEOTIDE SEQUENCE [LARGE SCALE GENOMIC DNA]</scope>
    <source>
        <strain evidence="3">Marx 270</strain>
    </source>
</reference>
<keyword evidence="3" id="KW-1185">Reference proteome</keyword>
<dbReference type="InParanoid" id="A0A0C3PKX1"/>
<feature type="region of interest" description="Disordered" evidence="1">
    <location>
        <begin position="1"/>
        <end position="20"/>
    </location>
</feature>
<evidence type="ECO:0000313" key="3">
    <source>
        <dbReference type="Proteomes" id="UP000054217"/>
    </source>
</evidence>